<organism evidence="10 11">
    <name type="scientific">Algoriphagus aquatilis</name>
    <dbReference type="NCBI Taxonomy" id="490186"/>
    <lineage>
        <taxon>Bacteria</taxon>
        <taxon>Pseudomonadati</taxon>
        <taxon>Bacteroidota</taxon>
        <taxon>Cytophagia</taxon>
        <taxon>Cytophagales</taxon>
        <taxon>Cyclobacteriaceae</taxon>
        <taxon>Algoriphagus</taxon>
    </lineage>
</organism>
<evidence type="ECO:0000256" key="2">
    <source>
        <dbReference type="ARBA" id="ARBA00012438"/>
    </source>
</evidence>
<dbReference type="EMBL" id="JBHSKS010000003">
    <property type="protein sequence ID" value="MFC5191242.1"/>
    <property type="molecule type" value="Genomic_DNA"/>
</dbReference>
<dbReference type="PANTHER" id="PTHR43047">
    <property type="entry name" value="TWO-COMPONENT HISTIDINE PROTEIN KINASE"/>
    <property type="match status" value="1"/>
</dbReference>
<comment type="catalytic activity">
    <reaction evidence="1">
        <text>ATP + protein L-histidine = ADP + protein N-phospho-L-histidine.</text>
        <dbReference type="EC" id="2.7.13.3"/>
    </reaction>
</comment>
<reference evidence="11" key="1">
    <citation type="journal article" date="2019" name="Int. J. Syst. Evol. Microbiol.">
        <title>The Global Catalogue of Microorganisms (GCM) 10K type strain sequencing project: providing services to taxonomists for standard genome sequencing and annotation.</title>
        <authorList>
            <consortium name="The Broad Institute Genomics Platform"/>
            <consortium name="The Broad Institute Genome Sequencing Center for Infectious Disease"/>
            <person name="Wu L."/>
            <person name="Ma J."/>
        </authorList>
    </citation>
    <scope>NUCLEOTIDE SEQUENCE [LARGE SCALE GENOMIC DNA]</scope>
    <source>
        <strain evidence="11">CGMCC 1.7030</strain>
    </source>
</reference>
<dbReference type="Gene3D" id="1.10.287.130">
    <property type="match status" value="1"/>
</dbReference>
<dbReference type="PRINTS" id="PR00344">
    <property type="entry name" value="BCTRLSENSOR"/>
</dbReference>
<evidence type="ECO:0000256" key="1">
    <source>
        <dbReference type="ARBA" id="ARBA00000085"/>
    </source>
</evidence>
<gene>
    <name evidence="10" type="ORF">ACFPIK_05655</name>
</gene>
<dbReference type="InterPro" id="IPR036890">
    <property type="entry name" value="HATPase_C_sf"/>
</dbReference>
<dbReference type="SMART" id="SM00028">
    <property type="entry name" value="TPR"/>
    <property type="match status" value="6"/>
</dbReference>
<feature type="coiled-coil region" evidence="6">
    <location>
        <begin position="384"/>
        <end position="418"/>
    </location>
</feature>
<keyword evidence="8" id="KW-0732">Signal</keyword>
<dbReference type="InterPro" id="IPR019734">
    <property type="entry name" value="TPR_rpt"/>
</dbReference>
<sequence length="663" mass="74321">MLSRFLILLFYLMPLVTLGNPEQVDQDSLVVLLSGKKGKERLEILNEVATQVRESNQKIAFSFSKEADSLASSLKDTSAKSRALENIGWIYYRQGNWQKSFEYSSEAYRMALAVGDKLQAARLMNNLGALYYEQMNYEKAIEHFRRGYELATEVDDLYTRIRSLNNVALNFTQSGNQDSALYFAQTSIKLNEDAGSPYLTSFAHRVVGDVFLAKGNYDTAQVIFSKSLDLARAQKVKSFEAGVLHRLGNAFLLGGKLKEAKEVLSFSVGFCEQEGFLDELSKSHKYLAQVYEKEGNIQKAFAHLQSHQIYNDSLVNKSNRDRLNLLQGMFEENLEKSELELLKAQNENQAFRLASSKRNILILSLGLAVIAVLLIRMYFLNVSVSKTNQDLVSKQKRIEEQNQALESQSAELSVINETKNKLFSILGHDLRGPVGQVKAVVDLLTGNQLDQREFESLISTLKKDIDSVNFTLNNTLQWSMSQMGGFKINAAEFNLRNTVDHSLSLLESSFKEKNLQICNQMEDEVMAFADPNSIEVAVRNVLNNAAKFSNNGGSIFIFSEKNTDFIRMCIQDQGVGMSEEQIKAILSDSYTITKSKPGTQKEKGSGLGLQLTKEFVRKNGGEVFIDSQIGVGTKFCIQLPCTPLILDSEMTQIQKSSQVQVTA</sequence>
<dbReference type="InterPro" id="IPR011990">
    <property type="entry name" value="TPR-like_helical_dom_sf"/>
</dbReference>
<dbReference type="PROSITE" id="PS50005">
    <property type="entry name" value="TPR"/>
    <property type="match status" value="1"/>
</dbReference>
<evidence type="ECO:0000313" key="11">
    <source>
        <dbReference type="Proteomes" id="UP001596163"/>
    </source>
</evidence>
<proteinExistence type="predicted"/>
<evidence type="ECO:0000313" key="10">
    <source>
        <dbReference type="EMBL" id="MFC5191242.1"/>
    </source>
</evidence>
<dbReference type="InterPro" id="IPR005467">
    <property type="entry name" value="His_kinase_dom"/>
</dbReference>
<keyword evidence="5" id="KW-0802">TPR repeat</keyword>
<dbReference type="Gene3D" id="1.25.40.10">
    <property type="entry name" value="Tetratricopeptide repeat domain"/>
    <property type="match status" value="2"/>
</dbReference>
<dbReference type="Pfam" id="PF02518">
    <property type="entry name" value="HATPase_c"/>
    <property type="match status" value="1"/>
</dbReference>
<dbReference type="SMART" id="SM00387">
    <property type="entry name" value="HATPase_c"/>
    <property type="match status" value="1"/>
</dbReference>
<feature type="transmembrane region" description="Helical" evidence="7">
    <location>
        <begin position="360"/>
        <end position="379"/>
    </location>
</feature>
<evidence type="ECO:0000256" key="7">
    <source>
        <dbReference type="SAM" id="Phobius"/>
    </source>
</evidence>
<keyword evidence="7" id="KW-1133">Transmembrane helix</keyword>
<dbReference type="SUPFAM" id="SSF55874">
    <property type="entry name" value="ATPase domain of HSP90 chaperone/DNA topoisomerase II/histidine kinase"/>
    <property type="match status" value="1"/>
</dbReference>
<evidence type="ECO:0000256" key="3">
    <source>
        <dbReference type="ARBA" id="ARBA00022679"/>
    </source>
</evidence>
<comment type="caution">
    <text evidence="10">The sequence shown here is derived from an EMBL/GenBank/DDBJ whole genome shotgun (WGS) entry which is preliminary data.</text>
</comment>
<evidence type="ECO:0000256" key="6">
    <source>
        <dbReference type="SAM" id="Coils"/>
    </source>
</evidence>
<keyword evidence="7" id="KW-0472">Membrane</keyword>
<name>A0ABW0BU01_9BACT</name>
<protein>
    <recommendedName>
        <fullName evidence="2">histidine kinase</fullName>
        <ecNumber evidence="2">2.7.13.3</ecNumber>
    </recommendedName>
</protein>
<dbReference type="Gene3D" id="3.30.565.10">
    <property type="entry name" value="Histidine kinase-like ATPase, C-terminal domain"/>
    <property type="match status" value="1"/>
</dbReference>
<keyword evidence="3" id="KW-0808">Transferase</keyword>
<dbReference type="PANTHER" id="PTHR43047:SF72">
    <property type="entry name" value="OSMOSENSING HISTIDINE PROTEIN KINASE SLN1"/>
    <property type="match status" value="1"/>
</dbReference>
<dbReference type="SUPFAM" id="SSF47384">
    <property type="entry name" value="Homodimeric domain of signal transducing histidine kinase"/>
    <property type="match status" value="1"/>
</dbReference>
<feature type="signal peptide" evidence="8">
    <location>
        <begin position="1"/>
        <end position="19"/>
    </location>
</feature>
<dbReference type="PROSITE" id="PS50109">
    <property type="entry name" value="HIS_KIN"/>
    <property type="match status" value="1"/>
</dbReference>
<dbReference type="SUPFAM" id="SSF48452">
    <property type="entry name" value="TPR-like"/>
    <property type="match status" value="2"/>
</dbReference>
<dbReference type="EC" id="2.7.13.3" evidence="2"/>
<feature type="domain" description="Histidine kinase" evidence="9">
    <location>
        <begin position="425"/>
        <end position="643"/>
    </location>
</feature>
<dbReference type="RefSeq" id="WP_377913104.1">
    <property type="nucleotide sequence ID" value="NZ_JBHSKS010000003.1"/>
</dbReference>
<evidence type="ECO:0000256" key="5">
    <source>
        <dbReference type="PROSITE-ProRule" id="PRU00339"/>
    </source>
</evidence>
<dbReference type="InterPro" id="IPR036097">
    <property type="entry name" value="HisK_dim/P_sf"/>
</dbReference>
<accession>A0ABW0BU01</accession>
<evidence type="ECO:0000259" key="9">
    <source>
        <dbReference type="PROSITE" id="PS50109"/>
    </source>
</evidence>
<dbReference type="PROSITE" id="PS50293">
    <property type="entry name" value="TPR_REGION"/>
    <property type="match status" value="1"/>
</dbReference>
<dbReference type="Proteomes" id="UP001596163">
    <property type="component" value="Unassembled WGS sequence"/>
</dbReference>
<feature type="chain" id="PRO_5046871520" description="histidine kinase" evidence="8">
    <location>
        <begin position="20"/>
        <end position="663"/>
    </location>
</feature>
<feature type="repeat" description="TPR" evidence="5">
    <location>
        <begin position="121"/>
        <end position="154"/>
    </location>
</feature>
<dbReference type="InterPro" id="IPR004358">
    <property type="entry name" value="Sig_transdc_His_kin-like_C"/>
</dbReference>
<dbReference type="Pfam" id="PF13424">
    <property type="entry name" value="TPR_12"/>
    <property type="match status" value="1"/>
</dbReference>
<keyword evidence="11" id="KW-1185">Reference proteome</keyword>
<keyword evidence="6" id="KW-0175">Coiled coil</keyword>
<evidence type="ECO:0000256" key="4">
    <source>
        <dbReference type="ARBA" id="ARBA00022777"/>
    </source>
</evidence>
<feature type="coiled-coil region" evidence="6">
    <location>
        <begin position="327"/>
        <end position="354"/>
    </location>
</feature>
<dbReference type="InterPro" id="IPR003594">
    <property type="entry name" value="HATPase_dom"/>
</dbReference>
<evidence type="ECO:0000256" key="8">
    <source>
        <dbReference type="SAM" id="SignalP"/>
    </source>
</evidence>
<keyword evidence="4" id="KW-0418">Kinase</keyword>
<keyword evidence="7" id="KW-0812">Transmembrane</keyword>